<dbReference type="RefSeq" id="WP_030969414.1">
    <property type="nucleotide sequence ID" value="NZ_JBHSUW010000001.1"/>
</dbReference>
<sequence length="151" mass="16764">MKYVNVEWNPALPGFQLDASVYLNELPRLSEDLPPGAREFATAPDHYRFRAARCVKDLELADIHVPVGKGESLVLRFAPNEWKHEEGLCLAYEGVTHFSVASDREIDWTEVETVVLDEITPAPGGCVHEIALTDSTIVVRCADLRATWGGC</sequence>
<comment type="caution">
    <text evidence="1">The sequence shown here is derived from an EMBL/GenBank/DDBJ whole genome shotgun (WGS) entry which is preliminary data.</text>
</comment>
<reference evidence="2" key="1">
    <citation type="journal article" date="2019" name="Int. J. Syst. Evol. Microbiol.">
        <title>The Global Catalogue of Microorganisms (GCM) 10K type strain sequencing project: providing services to taxonomists for standard genome sequencing and annotation.</title>
        <authorList>
            <consortium name="The Broad Institute Genomics Platform"/>
            <consortium name="The Broad Institute Genome Sequencing Center for Infectious Disease"/>
            <person name="Wu L."/>
            <person name="Ma J."/>
        </authorList>
    </citation>
    <scope>NUCLEOTIDE SEQUENCE [LARGE SCALE GENOMIC DNA]</scope>
    <source>
        <strain evidence="2">JCM 4504</strain>
    </source>
</reference>
<gene>
    <name evidence="1" type="ORF">ACFQFF_22795</name>
</gene>
<evidence type="ECO:0000313" key="2">
    <source>
        <dbReference type="Proteomes" id="UP001596321"/>
    </source>
</evidence>
<proteinExistence type="predicted"/>
<name>A0ABW1Y110_STRPL</name>
<accession>A0ABW1Y110</accession>
<dbReference type="EMBL" id="JBHSUW010000001">
    <property type="protein sequence ID" value="MFC6504256.1"/>
    <property type="molecule type" value="Genomic_DNA"/>
</dbReference>
<keyword evidence="2" id="KW-1185">Reference proteome</keyword>
<evidence type="ECO:0000313" key="1">
    <source>
        <dbReference type="EMBL" id="MFC6504256.1"/>
    </source>
</evidence>
<protein>
    <submittedName>
        <fullName evidence="1">Uncharacterized protein</fullName>
    </submittedName>
</protein>
<organism evidence="1 2">
    <name type="scientific">Streptomyces plicatus</name>
    <dbReference type="NCBI Taxonomy" id="1922"/>
    <lineage>
        <taxon>Bacteria</taxon>
        <taxon>Bacillati</taxon>
        <taxon>Actinomycetota</taxon>
        <taxon>Actinomycetes</taxon>
        <taxon>Kitasatosporales</taxon>
        <taxon>Streptomycetaceae</taxon>
        <taxon>Streptomyces</taxon>
        <taxon>Streptomyces rochei group</taxon>
    </lineage>
</organism>
<dbReference type="Proteomes" id="UP001596321">
    <property type="component" value="Unassembled WGS sequence"/>
</dbReference>